<gene>
    <name evidence="1" type="ORF">DFO67_108149</name>
</gene>
<protein>
    <submittedName>
        <fullName evidence="1">Uncharacterized protein</fullName>
    </submittedName>
</protein>
<dbReference type="Proteomes" id="UP000294489">
    <property type="component" value="Unassembled WGS sequence"/>
</dbReference>
<evidence type="ECO:0000313" key="2">
    <source>
        <dbReference type="Proteomes" id="UP000294489"/>
    </source>
</evidence>
<dbReference type="AlphaFoldDB" id="A0A4R8FRB2"/>
<sequence length="68" mass="7546">MAEIEKHSATWKTVTEWARERRATATDALIQGSATPGHDDKLRGEIRALDDLLALTEEPEPAQTPVSY</sequence>
<dbReference type="RefSeq" id="WP_134017948.1">
    <property type="nucleotide sequence ID" value="NZ_SOEC01000008.1"/>
</dbReference>
<name>A0A4R8FRB2_9GAMM</name>
<dbReference type="EMBL" id="SOEC01000008">
    <property type="protein sequence ID" value="TDX29105.1"/>
    <property type="molecule type" value="Genomic_DNA"/>
</dbReference>
<reference evidence="1 2" key="1">
    <citation type="submission" date="2019-03" db="EMBL/GenBank/DDBJ databases">
        <title>Freshwater and sediment microbial communities from various areas in North America, analyzing microbe dynamics in response to fracking.</title>
        <authorList>
            <person name="Lamendella R."/>
        </authorList>
    </citation>
    <scope>NUCLEOTIDE SEQUENCE [LARGE SCALE GENOMIC DNA]</scope>
    <source>
        <strain evidence="1 2">6_TX</strain>
    </source>
</reference>
<accession>A0A4R8FRB2</accession>
<organism evidence="1 2">
    <name type="scientific">Modicisalibacter xianhensis</name>
    <dbReference type="NCBI Taxonomy" id="442341"/>
    <lineage>
        <taxon>Bacteria</taxon>
        <taxon>Pseudomonadati</taxon>
        <taxon>Pseudomonadota</taxon>
        <taxon>Gammaproteobacteria</taxon>
        <taxon>Oceanospirillales</taxon>
        <taxon>Halomonadaceae</taxon>
        <taxon>Modicisalibacter</taxon>
    </lineage>
</organism>
<proteinExistence type="predicted"/>
<evidence type="ECO:0000313" key="1">
    <source>
        <dbReference type="EMBL" id="TDX29105.1"/>
    </source>
</evidence>
<dbReference type="OrthoDB" id="9927028at2"/>
<comment type="caution">
    <text evidence="1">The sequence shown here is derived from an EMBL/GenBank/DDBJ whole genome shotgun (WGS) entry which is preliminary data.</text>
</comment>